<protein>
    <recommendedName>
        <fullName evidence="4 13">Tetraacyldisaccharide 4'-kinase</fullName>
        <ecNumber evidence="3 13">2.7.1.130</ecNumber>
    </recommendedName>
    <alternativeName>
        <fullName evidence="12 13">Lipid A 4'-kinase</fullName>
    </alternativeName>
</protein>
<dbReference type="PANTHER" id="PTHR42724">
    <property type="entry name" value="TETRAACYLDISACCHARIDE 4'-KINASE"/>
    <property type="match status" value="1"/>
</dbReference>
<dbReference type="SUPFAM" id="SSF52540">
    <property type="entry name" value="P-loop containing nucleoside triphosphate hydrolases"/>
    <property type="match status" value="1"/>
</dbReference>
<comment type="catalytic activity">
    <reaction evidence="13">
        <text>a lipid A disaccharide + ATP = a lipid IVA + ADP + H(+)</text>
        <dbReference type="Rhea" id="RHEA:67840"/>
        <dbReference type="ChEBI" id="CHEBI:15378"/>
        <dbReference type="ChEBI" id="CHEBI:30616"/>
        <dbReference type="ChEBI" id="CHEBI:176343"/>
        <dbReference type="ChEBI" id="CHEBI:176425"/>
        <dbReference type="ChEBI" id="CHEBI:456216"/>
        <dbReference type="EC" id="2.7.1.130"/>
    </reaction>
</comment>
<comment type="similarity">
    <text evidence="13">Belongs to the LpxK family.</text>
</comment>
<dbReference type="InterPro" id="IPR027417">
    <property type="entry name" value="P-loop_NTPase"/>
</dbReference>
<keyword evidence="10 13" id="KW-0067">ATP-binding</keyword>
<sequence>MKRAPAFWYQDPPTLAARLLSPLGAAYARATARRLAGGARARVGVPVICVGNLNAGGTGKTPTVIHLQQALQARGIAAHVVSRGYGGSADGPLRVIESRHEAALTGDEPLLMAAFGPVWVAKDRLAGAGAAVADGAQAIILDDGFQDPALAHDLSLVVVDAAKGFGNGLCIPAGPLREPVAGGLARADLLLSIGPTDAQARFAVPPNAPPNAPPHLRGHLAPLPMGMDWQGHRVLAFAGIGHPEKFFATLTALGADLVRAEALEDHQPFTPALLTRLETESRLLGAQLVTTEKDAARLPRSFRSRVMTLPVRLAIADPAPLDQALDRLFPRP</sequence>
<gene>
    <name evidence="13 14" type="primary">lpxK</name>
    <name evidence="14" type="ORF">GCM10011402_19790</name>
</gene>
<evidence type="ECO:0000256" key="8">
    <source>
        <dbReference type="ARBA" id="ARBA00022741"/>
    </source>
</evidence>
<keyword evidence="7 13" id="KW-0808">Transferase</keyword>
<evidence type="ECO:0000313" key="15">
    <source>
        <dbReference type="Proteomes" id="UP000640509"/>
    </source>
</evidence>
<dbReference type="RefSeq" id="WP_103173357.1">
    <property type="nucleotide sequence ID" value="NZ_BMIV01000005.1"/>
</dbReference>
<dbReference type="Proteomes" id="UP000640509">
    <property type="component" value="Unassembled WGS sequence"/>
</dbReference>
<dbReference type="NCBIfam" id="TIGR00682">
    <property type="entry name" value="lpxK"/>
    <property type="match status" value="1"/>
</dbReference>
<proteinExistence type="inferred from homology"/>
<evidence type="ECO:0000256" key="2">
    <source>
        <dbReference type="ARBA" id="ARBA00004870"/>
    </source>
</evidence>
<keyword evidence="15" id="KW-1185">Reference proteome</keyword>
<evidence type="ECO:0000256" key="11">
    <source>
        <dbReference type="ARBA" id="ARBA00023098"/>
    </source>
</evidence>
<dbReference type="InterPro" id="IPR003758">
    <property type="entry name" value="LpxK"/>
</dbReference>
<accession>A0ABQ1VHF8</accession>
<dbReference type="HAMAP" id="MF_00409">
    <property type="entry name" value="LpxK"/>
    <property type="match status" value="1"/>
</dbReference>
<evidence type="ECO:0000256" key="3">
    <source>
        <dbReference type="ARBA" id="ARBA00012071"/>
    </source>
</evidence>
<evidence type="ECO:0000256" key="12">
    <source>
        <dbReference type="ARBA" id="ARBA00029757"/>
    </source>
</evidence>
<keyword evidence="8 13" id="KW-0547">Nucleotide-binding</keyword>
<evidence type="ECO:0000256" key="1">
    <source>
        <dbReference type="ARBA" id="ARBA00002274"/>
    </source>
</evidence>
<dbReference type="PANTHER" id="PTHR42724:SF1">
    <property type="entry name" value="TETRAACYLDISACCHARIDE 4'-KINASE, MITOCHONDRIAL-RELATED"/>
    <property type="match status" value="1"/>
</dbReference>
<keyword evidence="6 13" id="KW-0441">Lipid A biosynthesis</keyword>
<evidence type="ECO:0000256" key="10">
    <source>
        <dbReference type="ARBA" id="ARBA00022840"/>
    </source>
</evidence>
<organism evidence="14 15">
    <name type="scientific">Paracoccus acridae</name>
    <dbReference type="NCBI Taxonomy" id="1795310"/>
    <lineage>
        <taxon>Bacteria</taxon>
        <taxon>Pseudomonadati</taxon>
        <taxon>Pseudomonadota</taxon>
        <taxon>Alphaproteobacteria</taxon>
        <taxon>Rhodobacterales</taxon>
        <taxon>Paracoccaceae</taxon>
        <taxon>Paracoccus</taxon>
    </lineage>
</organism>
<dbReference type="Pfam" id="PF02606">
    <property type="entry name" value="LpxK"/>
    <property type="match status" value="1"/>
</dbReference>
<evidence type="ECO:0000256" key="7">
    <source>
        <dbReference type="ARBA" id="ARBA00022679"/>
    </source>
</evidence>
<keyword evidence="5 13" id="KW-0444">Lipid biosynthesis</keyword>
<comment type="caution">
    <text evidence="14">The sequence shown here is derived from an EMBL/GenBank/DDBJ whole genome shotgun (WGS) entry which is preliminary data.</text>
</comment>
<evidence type="ECO:0000256" key="13">
    <source>
        <dbReference type="HAMAP-Rule" id="MF_00409"/>
    </source>
</evidence>
<dbReference type="EC" id="2.7.1.130" evidence="3 13"/>
<evidence type="ECO:0000256" key="9">
    <source>
        <dbReference type="ARBA" id="ARBA00022777"/>
    </source>
</evidence>
<evidence type="ECO:0000313" key="14">
    <source>
        <dbReference type="EMBL" id="GGF67465.1"/>
    </source>
</evidence>
<feature type="binding site" evidence="13">
    <location>
        <begin position="54"/>
        <end position="61"/>
    </location>
    <ligand>
        <name>ATP</name>
        <dbReference type="ChEBI" id="CHEBI:30616"/>
    </ligand>
</feature>
<keyword evidence="9 13" id="KW-0418">Kinase</keyword>
<dbReference type="EMBL" id="BMIV01000005">
    <property type="protein sequence ID" value="GGF67465.1"/>
    <property type="molecule type" value="Genomic_DNA"/>
</dbReference>
<keyword evidence="11 13" id="KW-0443">Lipid metabolism</keyword>
<evidence type="ECO:0000256" key="6">
    <source>
        <dbReference type="ARBA" id="ARBA00022556"/>
    </source>
</evidence>
<reference evidence="15" key="1">
    <citation type="journal article" date="2019" name="Int. J. Syst. Evol. Microbiol.">
        <title>The Global Catalogue of Microorganisms (GCM) 10K type strain sequencing project: providing services to taxonomists for standard genome sequencing and annotation.</title>
        <authorList>
            <consortium name="The Broad Institute Genomics Platform"/>
            <consortium name="The Broad Institute Genome Sequencing Center for Infectious Disease"/>
            <person name="Wu L."/>
            <person name="Ma J."/>
        </authorList>
    </citation>
    <scope>NUCLEOTIDE SEQUENCE [LARGE SCALE GENOMIC DNA]</scope>
    <source>
        <strain evidence="15">CGMCC 1.15419</strain>
    </source>
</reference>
<comment type="pathway">
    <text evidence="2 13">Glycolipid biosynthesis; lipid IV(A) biosynthesis; lipid IV(A) from (3R)-3-hydroxytetradecanoyl-[acyl-carrier-protein] and UDP-N-acetyl-alpha-D-glucosamine: step 6/6.</text>
</comment>
<comment type="function">
    <text evidence="1 13">Transfers the gamma-phosphate of ATP to the 4'-position of a tetraacyldisaccharide 1-phosphate intermediate (termed DS-1-P) to form tetraacyldisaccharide 1,4'-bis-phosphate (lipid IVA).</text>
</comment>
<evidence type="ECO:0000256" key="4">
    <source>
        <dbReference type="ARBA" id="ARBA00016436"/>
    </source>
</evidence>
<name>A0ABQ1VHF8_9RHOB</name>
<evidence type="ECO:0000256" key="5">
    <source>
        <dbReference type="ARBA" id="ARBA00022516"/>
    </source>
</evidence>